<evidence type="ECO:0000256" key="3">
    <source>
        <dbReference type="SAM" id="MobiDB-lite"/>
    </source>
</evidence>
<feature type="compositionally biased region" description="Low complexity" evidence="3">
    <location>
        <begin position="48"/>
        <end position="60"/>
    </location>
</feature>
<proteinExistence type="inferred from homology"/>
<keyword evidence="4" id="KW-1133">Transmembrane helix</keyword>
<dbReference type="PANTHER" id="PTHR35771">
    <property type="entry name" value="TRANSMEMBRANE PROTEIN-RELATED"/>
    <property type="match status" value="1"/>
</dbReference>
<dbReference type="PANTHER" id="PTHR35771:SF3">
    <property type="entry name" value="TRANSMEMBRANE PROTEIN"/>
    <property type="match status" value="1"/>
</dbReference>
<sequence>MFGFGDELLIQSYRLPWLIWIQILVTFLLTLLILLAYFDFFAIEDSSPTSDSLSSTASPPLERPSTCSARTQEPMVKERERVAGNHDAWAEIATSTSNRTQGADDNSETDGSSVEDLTHNPMSERLYHPCRFLDLAKEAFLKCLGLDSSLRDSPPRQQRHED</sequence>
<dbReference type="Pfam" id="PF17232">
    <property type="entry name" value="Pep1_7"/>
    <property type="match status" value="1"/>
</dbReference>
<evidence type="ECO:0000256" key="2">
    <source>
        <dbReference type="ARBA" id="ARBA00022821"/>
    </source>
</evidence>
<keyword evidence="4" id="KW-0472">Membrane</keyword>
<accession>A0A7C8YHK3</accession>
<evidence type="ECO:0000256" key="4">
    <source>
        <dbReference type="SAM" id="Phobius"/>
    </source>
</evidence>
<feature type="compositionally biased region" description="Polar residues" evidence="3">
    <location>
        <begin position="93"/>
        <end position="112"/>
    </location>
</feature>
<keyword evidence="4" id="KW-0812">Transmembrane</keyword>
<feature type="region of interest" description="Disordered" evidence="3">
    <location>
        <begin position="48"/>
        <end position="75"/>
    </location>
</feature>
<name>A0A7C8YHK3_OPUST</name>
<dbReference type="EMBL" id="GISG01021395">
    <property type="protein sequence ID" value="MBA4618616.1"/>
    <property type="molecule type" value="Transcribed_RNA"/>
</dbReference>
<evidence type="ECO:0000313" key="5">
    <source>
        <dbReference type="EMBL" id="MBA4618616.1"/>
    </source>
</evidence>
<comment type="similarity">
    <text evidence="1">Belongs to the brassicaceae elicitor peptide family.</text>
</comment>
<evidence type="ECO:0000256" key="1">
    <source>
        <dbReference type="ARBA" id="ARBA00011021"/>
    </source>
</evidence>
<dbReference type="AlphaFoldDB" id="A0A7C8YHK3"/>
<dbReference type="GO" id="GO:0045087">
    <property type="term" value="P:innate immune response"/>
    <property type="evidence" value="ECO:0007669"/>
    <property type="project" value="InterPro"/>
</dbReference>
<organism evidence="5">
    <name type="scientific">Opuntia streptacantha</name>
    <name type="common">Prickly pear cactus</name>
    <name type="synonym">Opuntia cardona</name>
    <dbReference type="NCBI Taxonomy" id="393608"/>
    <lineage>
        <taxon>Eukaryota</taxon>
        <taxon>Viridiplantae</taxon>
        <taxon>Streptophyta</taxon>
        <taxon>Embryophyta</taxon>
        <taxon>Tracheophyta</taxon>
        <taxon>Spermatophyta</taxon>
        <taxon>Magnoliopsida</taxon>
        <taxon>eudicotyledons</taxon>
        <taxon>Gunneridae</taxon>
        <taxon>Pentapetalae</taxon>
        <taxon>Caryophyllales</taxon>
        <taxon>Cactineae</taxon>
        <taxon>Cactaceae</taxon>
        <taxon>Opuntioideae</taxon>
        <taxon>Opuntia</taxon>
    </lineage>
</organism>
<protein>
    <submittedName>
        <fullName evidence="5">Uncharacterized protein</fullName>
    </submittedName>
</protein>
<reference evidence="5" key="2">
    <citation type="submission" date="2020-07" db="EMBL/GenBank/DDBJ databases">
        <authorList>
            <person name="Vera ALvarez R."/>
            <person name="Arias-Moreno D.M."/>
            <person name="Jimenez-Jacinto V."/>
            <person name="Jimenez-Bremont J.F."/>
            <person name="Swaminathan K."/>
            <person name="Moose S.P."/>
            <person name="Guerrero-Gonzalez M.L."/>
            <person name="Marino-Ramirez L."/>
            <person name="Landsman D."/>
            <person name="Rodriguez-Kessler M."/>
            <person name="Delgado-Sanchez P."/>
        </authorList>
    </citation>
    <scope>NUCLEOTIDE SEQUENCE</scope>
    <source>
        <tissue evidence="5">Cladode</tissue>
    </source>
</reference>
<feature type="transmembrane region" description="Helical" evidence="4">
    <location>
        <begin position="17"/>
        <end position="38"/>
    </location>
</feature>
<keyword evidence="2" id="KW-0611">Plant defense</keyword>
<reference evidence="5" key="1">
    <citation type="journal article" date="2013" name="J. Plant Res.">
        <title>Effect of fungi and light on seed germination of three Opuntia species from semiarid lands of central Mexico.</title>
        <authorList>
            <person name="Delgado-Sanchez P."/>
            <person name="Jimenez-Bremont J.F."/>
            <person name="Guerrero-Gonzalez Mde L."/>
            <person name="Flores J."/>
        </authorList>
    </citation>
    <scope>NUCLEOTIDE SEQUENCE</scope>
    <source>
        <tissue evidence="5">Cladode</tissue>
    </source>
</reference>
<feature type="region of interest" description="Disordered" evidence="3">
    <location>
        <begin position="88"/>
        <end position="120"/>
    </location>
</feature>
<dbReference type="InterPro" id="IPR035176">
    <property type="entry name" value="PEP"/>
</dbReference>